<keyword evidence="2" id="KW-1185">Reference proteome</keyword>
<comment type="caution">
    <text evidence="1">The sequence shown here is derived from an EMBL/GenBank/DDBJ whole genome shotgun (WGS) entry which is preliminary data.</text>
</comment>
<dbReference type="EMBL" id="JAHDVG010000475">
    <property type="protein sequence ID" value="KAH1176563.1"/>
    <property type="molecule type" value="Genomic_DNA"/>
</dbReference>
<proteinExistence type="predicted"/>
<reference evidence="1" key="1">
    <citation type="submission" date="2021-09" db="EMBL/GenBank/DDBJ databases">
        <title>The genome of Mauremys mutica provides insights into the evolution of semi-aquatic lifestyle.</title>
        <authorList>
            <person name="Gong S."/>
            <person name="Gao Y."/>
        </authorList>
    </citation>
    <scope>NUCLEOTIDE SEQUENCE</scope>
    <source>
        <strain evidence="1">MM-2020</strain>
        <tissue evidence="1">Muscle</tissue>
    </source>
</reference>
<evidence type="ECO:0000313" key="1">
    <source>
        <dbReference type="EMBL" id="KAH1176563.1"/>
    </source>
</evidence>
<sequence length="129" mass="14389">MPHAPCNQSLCMCNLKGDGLWVMIFIYKTICPCLSTEDLPNATRPLVHLVRNLPPAVLDNLGEGNTFKSWPPMQFCPMRAGSFPSPAAQGFMTLVYAKVHDIHSAFRTKPTTALLRCPQKTWFSLIVRA</sequence>
<dbReference type="Proteomes" id="UP000827986">
    <property type="component" value="Unassembled WGS sequence"/>
</dbReference>
<gene>
    <name evidence="1" type="ORF">KIL84_021297</name>
</gene>
<organism evidence="1 2">
    <name type="scientific">Mauremys mutica</name>
    <name type="common">yellowpond turtle</name>
    <dbReference type="NCBI Taxonomy" id="74926"/>
    <lineage>
        <taxon>Eukaryota</taxon>
        <taxon>Metazoa</taxon>
        <taxon>Chordata</taxon>
        <taxon>Craniata</taxon>
        <taxon>Vertebrata</taxon>
        <taxon>Euteleostomi</taxon>
        <taxon>Archelosauria</taxon>
        <taxon>Testudinata</taxon>
        <taxon>Testudines</taxon>
        <taxon>Cryptodira</taxon>
        <taxon>Durocryptodira</taxon>
        <taxon>Testudinoidea</taxon>
        <taxon>Geoemydidae</taxon>
        <taxon>Geoemydinae</taxon>
        <taxon>Mauremys</taxon>
    </lineage>
</organism>
<protein>
    <submittedName>
        <fullName evidence="1">Uncharacterized protein</fullName>
    </submittedName>
</protein>
<dbReference type="AlphaFoldDB" id="A0A9D4AZV0"/>
<accession>A0A9D4AZV0</accession>
<evidence type="ECO:0000313" key="2">
    <source>
        <dbReference type="Proteomes" id="UP000827986"/>
    </source>
</evidence>
<name>A0A9D4AZV0_9SAUR</name>